<accession>A0ABM4AX78</accession>
<feature type="signal peptide" evidence="1">
    <location>
        <begin position="1"/>
        <end position="19"/>
    </location>
</feature>
<dbReference type="Proteomes" id="UP001652626">
    <property type="component" value="Chromosome 29"/>
</dbReference>
<name>A0ABM4AX78_VANTA</name>
<sequence>MGRVVFMILSVLLFSEVISWTVDLDEVKKLLLENEVQSYENSDEIKNIESDLLEENYARNFGYQGYKEKEASSVIRNGSVYLDGLSKALMTYRQTLTKCSLTKTDNKPNSQSKEKSNDLLSTCGTATNNSEYVQKLSELALLTTNKLRDKAYEKDYKDDERNENELLLQLAWLLDRLAYLTGYEPNPKDFIETETSTLENKANDVTEKVDTESLEILEQTENGRPLSKLAPKKVTAVKSIQKRSAEPLESVMKYYVKYKVWNSSNPVNNLNDKIDKKLNFDVQNDLTVRPLSKRSIEMKHVIRRIKKRMKNRN</sequence>
<feature type="chain" id="PRO_5047118663" evidence="1">
    <location>
        <begin position="20"/>
        <end position="313"/>
    </location>
</feature>
<reference evidence="3" key="1">
    <citation type="submission" date="2025-08" db="UniProtKB">
        <authorList>
            <consortium name="RefSeq"/>
        </authorList>
    </citation>
    <scope>IDENTIFICATION</scope>
    <source>
        <tissue evidence="3">Whole body</tissue>
    </source>
</reference>
<protein>
    <submittedName>
        <fullName evidence="3">Uncharacterized protein LOC113401519</fullName>
    </submittedName>
</protein>
<keyword evidence="1" id="KW-0732">Signal</keyword>
<keyword evidence="2" id="KW-1185">Reference proteome</keyword>
<dbReference type="RefSeq" id="XP_064075906.1">
    <property type="nucleotide sequence ID" value="XM_064219836.1"/>
</dbReference>
<evidence type="ECO:0000256" key="1">
    <source>
        <dbReference type="SAM" id="SignalP"/>
    </source>
</evidence>
<organism evidence="2 3">
    <name type="scientific">Vanessa tameamea</name>
    <name type="common">Kamehameha butterfly</name>
    <dbReference type="NCBI Taxonomy" id="334116"/>
    <lineage>
        <taxon>Eukaryota</taxon>
        <taxon>Metazoa</taxon>
        <taxon>Ecdysozoa</taxon>
        <taxon>Arthropoda</taxon>
        <taxon>Hexapoda</taxon>
        <taxon>Insecta</taxon>
        <taxon>Pterygota</taxon>
        <taxon>Neoptera</taxon>
        <taxon>Endopterygota</taxon>
        <taxon>Lepidoptera</taxon>
        <taxon>Glossata</taxon>
        <taxon>Ditrysia</taxon>
        <taxon>Papilionoidea</taxon>
        <taxon>Nymphalidae</taxon>
        <taxon>Nymphalinae</taxon>
        <taxon>Vanessa</taxon>
    </lineage>
</organism>
<dbReference type="GeneID" id="113401519"/>
<evidence type="ECO:0000313" key="2">
    <source>
        <dbReference type="Proteomes" id="UP001652626"/>
    </source>
</evidence>
<proteinExistence type="predicted"/>
<gene>
    <name evidence="3" type="primary">LOC113401519</name>
</gene>
<evidence type="ECO:0000313" key="3">
    <source>
        <dbReference type="RefSeq" id="XP_064075906.1"/>
    </source>
</evidence>